<evidence type="ECO:0000256" key="1">
    <source>
        <dbReference type="SAM" id="MobiDB-lite"/>
    </source>
</evidence>
<keyword evidence="2" id="KW-0472">Membrane</keyword>
<keyword evidence="2" id="KW-1133">Transmembrane helix</keyword>
<feature type="transmembrane region" description="Helical" evidence="2">
    <location>
        <begin position="125"/>
        <end position="145"/>
    </location>
</feature>
<sequence length="258" mass="27713">MGQPPPPADENLPEVVQHQPLPLEKVPDSSPHVLSPREASEKNWQTTTGEKYPVVFDTTPKLPHASHADNPQLWSGGEPTPTVTQTDVSPWDTLPAGSDAATRIETGGEQPGKDQKKICGLRRRTFIIVVIIAVVVVAAAIGGGVGGTRNRGGPPEPRFLNNQTAPVGLAFQGFSGTSYQGNATTIIQDEGFHDLDMEALSYVWLPDGTQCCLTFCEGPKNATGYWCDPRFRTAASSPFNRVYIWCGGDNGVKNVTCS</sequence>
<keyword evidence="4" id="KW-1185">Reference proteome</keyword>
<keyword evidence="2" id="KW-0812">Transmembrane</keyword>
<name>A0AAJ0FAC9_9PEZI</name>
<proteinExistence type="predicted"/>
<feature type="region of interest" description="Disordered" evidence="1">
    <location>
        <begin position="1"/>
        <end position="115"/>
    </location>
</feature>
<evidence type="ECO:0000256" key="2">
    <source>
        <dbReference type="SAM" id="Phobius"/>
    </source>
</evidence>
<dbReference type="EMBL" id="MU839828">
    <property type="protein sequence ID" value="KAK1759972.1"/>
    <property type="molecule type" value="Genomic_DNA"/>
</dbReference>
<protein>
    <submittedName>
        <fullName evidence="3">Uncharacterized protein</fullName>
    </submittedName>
</protein>
<evidence type="ECO:0000313" key="3">
    <source>
        <dbReference type="EMBL" id="KAK1759972.1"/>
    </source>
</evidence>
<dbReference type="Proteomes" id="UP001239445">
    <property type="component" value="Unassembled WGS sequence"/>
</dbReference>
<accession>A0AAJ0FAC9</accession>
<organism evidence="3 4">
    <name type="scientific">Echria macrotheca</name>
    <dbReference type="NCBI Taxonomy" id="438768"/>
    <lineage>
        <taxon>Eukaryota</taxon>
        <taxon>Fungi</taxon>
        <taxon>Dikarya</taxon>
        <taxon>Ascomycota</taxon>
        <taxon>Pezizomycotina</taxon>
        <taxon>Sordariomycetes</taxon>
        <taxon>Sordariomycetidae</taxon>
        <taxon>Sordariales</taxon>
        <taxon>Schizotheciaceae</taxon>
        <taxon>Echria</taxon>
    </lineage>
</organism>
<evidence type="ECO:0000313" key="4">
    <source>
        <dbReference type="Proteomes" id="UP001239445"/>
    </source>
</evidence>
<gene>
    <name evidence="3" type="ORF">QBC47DRAFT_117776</name>
</gene>
<dbReference type="AlphaFoldDB" id="A0AAJ0FAC9"/>
<comment type="caution">
    <text evidence="3">The sequence shown here is derived from an EMBL/GenBank/DDBJ whole genome shotgun (WGS) entry which is preliminary data.</text>
</comment>
<reference evidence="3" key="1">
    <citation type="submission" date="2023-06" db="EMBL/GenBank/DDBJ databases">
        <title>Genome-scale phylogeny and comparative genomics of the fungal order Sordariales.</title>
        <authorList>
            <consortium name="Lawrence Berkeley National Laboratory"/>
            <person name="Hensen N."/>
            <person name="Bonometti L."/>
            <person name="Westerberg I."/>
            <person name="Brannstrom I.O."/>
            <person name="Guillou S."/>
            <person name="Cros-Aarteil S."/>
            <person name="Calhoun S."/>
            <person name="Haridas S."/>
            <person name="Kuo A."/>
            <person name="Mondo S."/>
            <person name="Pangilinan J."/>
            <person name="Riley R."/>
            <person name="Labutti K."/>
            <person name="Andreopoulos B."/>
            <person name="Lipzen A."/>
            <person name="Chen C."/>
            <person name="Yanf M."/>
            <person name="Daum C."/>
            <person name="Ng V."/>
            <person name="Clum A."/>
            <person name="Steindorff A."/>
            <person name="Ohm R."/>
            <person name="Martin F."/>
            <person name="Silar P."/>
            <person name="Natvig D."/>
            <person name="Lalanne C."/>
            <person name="Gautier V."/>
            <person name="Ament-Velasquez S.L."/>
            <person name="Kruys A."/>
            <person name="Hutchinson M.I."/>
            <person name="Powell A.J."/>
            <person name="Barry K."/>
            <person name="Miller A.N."/>
            <person name="Grigoriev I.V."/>
            <person name="Debuchy R."/>
            <person name="Gladieux P."/>
            <person name="Thoren M.H."/>
            <person name="Johannesson H."/>
        </authorList>
    </citation>
    <scope>NUCLEOTIDE SEQUENCE</scope>
    <source>
        <strain evidence="3">PSN4</strain>
    </source>
</reference>